<protein>
    <recommendedName>
        <fullName evidence="3">Transposase</fullName>
    </recommendedName>
</protein>
<dbReference type="Proteomes" id="UP000003990">
    <property type="component" value="Unassembled WGS sequence"/>
</dbReference>
<proteinExistence type="predicted"/>
<evidence type="ECO:0000313" key="1">
    <source>
        <dbReference type="EMBL" id="EEX96205.1"/>
    </source>
</evidence>
<reference evidence="1 2" key="1">
    <citation type="submission" date="2008-12" db="EMBL/GenBank/DDBJ databases">
        <title>The Genome Sequence of Brucella ceti M644/93/1.</title>
        <authorList>
            <consortium name="The Broad Institute Genome Sequencing Platform"/>
            <person name="Ward D."/>
            <person name="Young S.K."/>
            <person name="Kodira C.D."/>
            <person name="Zeng Q."/>
            <person name="Koehrsen M."/>
            <person name="Alvarado L."/>
            <person name="Berlin A."/>
            <person name="Borenstein D."/>
            <person name="Chen Z."/>
            <person name="Engels R."/>
            <person name="Freedman E."/>
            <person name="Gellesch M."/>
            <person name="Goldberg J."/>
            <person name="Griggs A."/>
            <person name="Gujja S."/>
            <person name="Heiman D."/>
            <person name="Hepburn T."/>
            <person name="Howarth C."/>
            <person name="Jen D."/>
            <person name="Larson L."/>
            <person name="Lewis B."/>
            <person name="Mehta T."/>
            <person name="Park D."/>
            <person name="Pearson M."/>
            <person name="Roberts A."/>
            <person name="Saif S."/>
            <person name="Shea T."/>
            <person name="Shenoy N."/>
            <person name="Sisk P."/>
            <person name="Stolte C."/>
            <person name="Sykes S."/>
            <person name="Walk T."/>
            <person name="White J."/>
            <person name="Yandava C."/>
            <person name="Whatmore A.M."/>
            <person name="Perrett L.L."/>
            <person name="O'Callaghan D."/>
            <person name="Nusbaum C."/>
            <person name="Galagan J."/>
            <person name="Birren B."/>
        </authorList>
    </citation>
    <scope>NUCLEOTIDE SEQUENCE [LARGE SCALE GENOMIC DNA]</scope>
    <source>
        <strain evidence="1 2">M644/93/1</strain>
    </source>
</reference>
<name>A0ABM9Z948_9HYPH</name>
<organism evidence="1 2">
    <name type="scientific">Brucella ceti M644/93/1</name>
    <dbReference type="NCBI Taxonomy" id="520459"/>
    <lineage>
        <taxon>Bacteria</taxon>
        <taxon>Pseudomonadati</taxon>
        <taxon>Pseudomonadota</taxon>
        <taxon>Alphaproteobacteria</taxon>
        <taxon>Hyphomicrobiales</taxon>
        <taxon>Brucellaceae</taxon>
        <taxon>Brucella/Ochrobactrum group</taxon>
        <taxon>Brucella</taxon>
    </lineage>
</organism>
<evidence type="ECO:0008006" key="3">
    <source>
        <dbReference type="Google" id="ProtNLM"/>
    </source>
</evidence>
<dbReference type="EMBL" id="DS999669">
    <property type="protein sequence ID" value="EEX96205.1"/>
    <property type="molecule type" value="Genomic_DNA"/>
</dbReference>
<accession>A0ABM9Z948</accession>
<keyword evidence="2" id="KW-1185">Reference proteome</keyword>
<evidence type="ECO:0000313" key="2">
    <source>
        <dbReference type="Proteomes" id="UP000003990"/>
    </source>
</evidence>
<gene>
    <name evidence="1" type="ORF">BAIG_00593</name>
</gene>
<sequence>MNSPPAMGITTLCETQDIANLRLVFRWFWHLCMNTLQYLLRNGAFLFGRPNDYASHRSFSLFIGIRQPPGCPSQAPRMYEWMKY</sequence>